<organism evidence="6 7">
    <name type="scientific">Ornithinimicrobium avium</name>
    <dbReference type="NCBI Taxonomy" id="2283195"/>
    <lineage>
        <taxon>Bacteria</taxon>
        <taxon>Bacillati</taxon>
        <taxon>Actinomycetota</taxon>
        <taxon>Actinomycetes</taxon>
        <taxon>Micrococcales</taxon>
        <taxon>Ornithinimicrobiaceae</taxon>
        <taxon>Ornithinimicrobium</taxon>
    </lineage>
</organism>
<evidence type="ECO:0000256" key="3">
    <source>
        <dbReference type="ARBA" id="ARBA00023163"/>
    </source>
</evidence>
<evidence type="ECO:0000256" key="2">
    <source>
        <dbReference type="ARBA" id="ARBA00023125"/>
    </source>
</evidence>
<dbReference type="InterPro" id="IPR036388">
    <property type="entry name" value="WH-like_DNA-bd_sf"/>
</dbReference>
<dbReference type="SUPFAM" id="SSF48008">
    <property type="entry name" value="GntR ligand-binding domain-like"/>
    <property type="match status" value="1"/>
</dbReference>
<dbReference type="InterPro" id="IPR036390">
    <property type="entry name" value="WH_DNA-bd_sf"/>
</dbReference>
<proteinExistence type="predicted"/>
<dbReference type="GO" id="GO:0003677">
    <property type="term" value="F:DNA binding"/>
    <property type="evidence" value="ECO:0007669"/>
    <property type="project" value="UniProtKB-KW"/>
</dbReference>
<feature type="domain" description="HTH gntR-type" evidence="5">
    <location>
        <begin position="45"/>
        <end position="112"/>
    </location>
</feature>
<dbReference type="SMART" id="SM00895">
    <property type="entry name" value="FCD"/>
    <property type="match status" value="1"/>
</dbReference>
<evidence type="ECO:0000256" key="4">
    <source>
        <dbReference type="SAM" id="MobiDB-lite"/>
    </source>
</evidence>
<dbReference type="AlphaFoldDB" id="A0A345NK54"/>
<sequence length="252" mass="28592">MSGSVWQVRAFVNSRPRPARRRDRSRRRTPLGPDTLSATAARPDLSMAQQAYLQLRERLVMLDITPGEPLNEQALAAELQVGRTPLREAIKRLETEHFLVTFARRGTFATRVDPTALAEISEVRQALEPLAARRAARLADRSGREDLEAIRTALLALDRTSTPRRHMEMDVQVHTTIYALARNSHLESSLTHFLFLAMRIWSAAVRRLEDVSSHVAEHVRLIDAVATGDEDLAARLMLEHMEHFEDAIRRVL</sequence>
<dbReference type="KEGG" id="orn:DV701_04065"/>
<dbReference type="SUPFAM" id="SSF46785">
    <property type="entry name" value="Winged helix' DNA-binding domain"/>
    <property type="match status" value="1"/>
</dbReference>
<dbReference type="OrthoDB" id="8680240at2"/>
<dbReference type="SMART" id="SM00345">
    <property type="entry name" value="HTH_GNTR"/>
    <property type="match status" value="1"/>
</dbReference>
<feature type="compositionally biased region" description="Basic residues" evidence="4">
    <location>
        <begin position="17"/>
        <end position="29"/>
    </location>
</feature>
<dbReference type="PROSITE" id="PS50949">
    <property type="entry name" value="HTH_GNTR"/>
    <property type="match status" value="1"/>
</dbReference>
<dbReference type="PANTHER" id="PTHR43537">
    <property type="entry name" value="TRANSCRIPTIONAL REGULATOR, GNTR FAMILY"/>
    <property type="match status" value="1"/>
</dbReference>
<name>A0A345NK54_9MICO</name>
<dbReference type="EMBL" id="CP031229">
    <property type="protein sequence ID" value="AXH95412.1"/>
    <property type="molecule type" value="Genomic_DNA"/>
</dbReference>
<dbReference type="InterPro" id="IPR008920">
    <property type="entry name" value="TF_FadR/GntR_C"/>
</dbReference>
<dbReference type="Pfam" id="PF07729">
    <property type="entry name" value="FCD"/>
    <property type="match status" value="1"/>
</dbReference>
<dbReference type="Pfam" id="PF00392">
    <property type="entry name" value="GntR"/>
    <property type="match status" value="1"/>
</dbReference>
<evidence type="ECO:0000313" key="6">
    <source>
        <dbReference type="EMBL" id="AXH95412.1"/>
    </source>
</evidence>
<dbReference type="Proteomes" id="UP000253790">
    <property type="component" value="Chromosome"/>
</dbReference>
<evidence type="ECO:0000313" key="7">
    <source>
        <dbReference type="Proteomes" id="UP000253790"/>
    </source>
</evidence>
<dbReference type="CDD" id="cd07377">
    <property type="entry name" value="WHTH_GntR"/>
    <property type="match status" value="1"/>
</dbReference>
<keyword evidence="3" id="KW-0804">Transcription</keyword>
<accession>A0A345NK54</accession>
<protein>
    <submittedName>
        <fullName evidence="6">GntR family transcriptional regulator</fullName>
    </submittedName>
</protein>
<dbReference type="InterPro" id="IPR000524">
    <property type="entry name" value="Tscrpt_reg_HTH_GntR"/>
</dbReference>
<evidence type="ECO:0000259" key="5">
    <source>
        <dbReference type="PROSITE" id="PS50949"/>
    </source>
</evidence>
<dbReference type="Gene3D" id="1.20.120.530">
    <property type="entry name" value="GntR ligand-binding domain-like"/>
    <property type="match status" value="1"/>
</dbReference>
<keyword evidence="2" id="KW-0238">DNA-binding</keyword>
<reference evidence="6 7" key="1">
    <citation type="submission" date="2018-07" db="EMBL/GenBank/DDBJ databases">
        <title>Complete genome sequencing of Ornithinimicrobium sp. AMA3305.</title>
        <authorList>
            <person name="Bae J.-W."/>
        </authorList>
    </citation>
    <scope>NUCLEOTIDE SEQUENCE [LARGE SCALE GENOMIC DNA]</scope>
    <source>
        <strain evidence="6 7">AMA3305</strain>
    </source>
</reference>
<dbReference type="InterPro" id="IPR011711">
    <property type="entry name" value="GntR_C"/>
</dbReference>
<gene>
    <name evidence="6" type="ORF">DV701_04065</name>
</gene>
<feature type="region of interest" description="Disordered" evidence="4">
    <location>
        <begin position="14"/>
        <end position="38"/>
    </location>
</feature>
<evidence type="ECO:0000256" key="1">
    <source>
        <dbReference type="ARBA" id="ARBA00023015"/>
    </source>
</evidence>
<dbReference type="PANTHER" id="PTHR43537:SF5">
    <property type="entry name" value="UXU OPERON TRANSCRIPTIONAL REGULATOR"/>
    <property type="match status" value="1"/>
</dbReference>
<dbReference type="Gene3D" id="1.10.10.10">
    <property type="entry name" value="Winged helix-like DNA-binding domain superfamily/Winged helix DNA-binding domain"/>
    <property type="match status" value="1"/>
</dbReference>
<keyword evidence="7" id="KW-1185">Reference proteome</keyword>
<dbReference type="GO" id="GO:0003700">
    <property type="term" value="F:DNA-binding transcription factor activity"/>
    <property type="evidence" value="ECO:0007669"/>
    <property type="project" value="InterPro"/>
</dbReference>
<keyword evidence="1" id="KW-0805">Transcription regulation</keyword>